<keyword evidence="1" id="KW-0479">Metal-binding</keyword>
<evidence type="ECO:0000313" key="5">
    <source>
        <dbReference type="EMBL" id="SPD00264.1"/>
    </source>
</evidence>
<dbReference type="EMBL" id="OIVN01002067">
    <property type="protein sequence ID" value="SPD00264.1"/>
    <property type="molecule type" value="Genomic_DNA"/>
</dbReference>
<feature type="region of interest" description="Disordered" evidence="3">
    <location>
        <begin position="240"/>
        <end position="303"/>
    </location>
</feature>
<dbReference type="GO" id="GO:0046872">
    <property type="term" value="F:metal ion binding"/>
    <property type="evidence" value="ECO:0007669"/>
    <property type="project" value="UniProtKB-KW"/>
</dbReference>
<dbReference type="InterPro" id="IPR036397">
    <property type="entry name" value="RNaseH_sf"/>
</dbReference>
<dbReference type="InterPro" id="IPR039537">
    <property type="entry name" value="Retrotran_Ty1/copia-like"/>
</dbReference>
<gene>
    <name evidence="5" type="ORF">FSB_LOCUS28146</name>
</gene>
<dbReference type="Pfam" id="PF07727">
    <property type="entry name" value="RVT_2"/>
    <property type="match status" value="1"/>
</dbReference>
<protein>
    <recommendedName>
        <fullName evidence="4">Integrase catalytic domain-containing protein</fullName>
    </recommendedName>
</protein>
<dbReference type="CDD" id="cd09272">
    <property type="entry name" value="RNase_HI_RT_Ty1"/>
    <property type="match status" value="1"/>
</dbReference>
<dbReference type="Gene3D" id="3.30.420.10">
    <property type="entry name" value="Ribonuclease H-like superfamily/Ribonuclease H"/>
    <property type="match status" value="1"/>
</dbReference>
<dbReference type="GO" id="GO:0015074">
    <property type="term" value="P:DNA integration"/>
    <property type="evidence" value="ECO:0007669"/>
    <property type="project" value="InterPro"/>
</dbReference>
<feature type="compositionally biased region" description="Polar residues" evidence="3">
    <location>
        <begin position="268"/>
        <end position="279"/>
    </location>
</feature>
<dbReference type="PANTHER" id="PTHR42648">
    <property type="entry name" value="TRANSPOSASE, PUTATIVE-RELATED"/>
    <property type="match status" value="1"/>
</dbReference>
<accession>A0A2N9GLZ4</accession>
<evidence type="ECO:0000256" key="1">
    <source>
        <dbReference type="ARBA" id="ARBA00022723"/>
    </source>
</evidence>
<dbReference type="InterPro" id="IPR013103">
    <property type="entry name" value="RVT_2"/>
</dbReference>
<dbReference type="PROSITE" id="PS50994">
    <property type="entry name" value="INTEGRASE"/>
    <property type="match status" value="1"/>
</dbReference>
<dbReference type="InterPro" id="IPR001584">
    <property type="entry name" value="Integrase_cat-core"/>
</dbReference>
<evidence type="ECO:0000259" key="4">
    <source>
        <dbReference type="PROSITE" id="PS50994"/>
    </source>
</evidence>
<proteinExistence type="predicted"/>
<evidence type="ECO:0000256" key="2">
    <source>
        <dbReference type="ARBA" id="ARBA00022801"/>
    </source>
</evidence>
<dbReference type="Pfam" id="PF00665">
    <property type="entry name" value="rve"/>
    <property type="match status" value="1"/>
</dbReference>
<name>A0A2N9GLZ4_FAGSY</name>
<evidence type="ECO:0000256" key="3">
    <source>
        <dbReference type="SAM" id="MobiDB-lite"/>
    </source>
</evidence>
<keyword evidence="2" id="KW-0378">Hydrolase</keyword>
<dbReference type="SUPFAM" id="SSF56672">
    <property type="entry name" value="DNA/RNA polymerases"/>
    <property type="match status" value="1"/>
</dbReference>
<dbReference type="Pfam" id="PF13976">
    <property type="entry name" value="gag_pre-integrs"/>
    <property type="match status" value="1"/>
</dbReference>
<reference evidence="5" key="1">
    <citation type="submission" date="2018-02" db="EMBL/GenBank/DDBJ databases">
        <authorList>
            <person name="Cohen D.B."/>
            <person name="Kent A.D."/>
        </authorList>
    </citation>
    <scope>NUCLEOTIDE SEQUENCE</scope>
</reference>
<dbReference type="PANTHER" id="PTHR42648:SF26">
    <property type="entry name" value="INTEGRASE CATALYTIC DOMAIN-CONTAINING PROTEIN"/>
    <property type="match status" value="1"/>
</dbReference>
<dbReference type="InterPro" id="IPR012337">
    <property type="entry name" value="RNaseH-like_sf"/>
</dbReference>
<organism evidence="5">
    <name type="scientific">Fagus sylvatica</name>
    <name type="common">Beechnut</name>
    <dbReference type="NCBI Taxonomy" id="28930"/>
    <lineage>
        <taxon>Eukaryota</taxon>
        <taxon>Viridiplantae</taxon>
        <taxon>Streptophyta</taxon>
        <taxon>Embryophyta</taxon>
        <taxon>Tracheophyta</taxon>
        <taxon>Spermatophyta</taxon>
        <taxon>Magnoliopsida</taxon>
        <taxon>eudicotyledons</taxon>
        <taxon>Gunneridae</taxon>
        <taxon>Pentapetalae</taxon>
        <taxon>rosids</taxon>
        <taxon>fabids</taxon>
        <taxon>Fagales</taxon>
        <taxon>Fagaceae</taxon>
        <taxon>Fagus</taxon>
    </lineage>
</organism>
<dbReference type="InterPro" id="IPR025724">
    <property type="entry name" value="GAG-pre-integrase_dom"/>
</dbReference>
<dbReference type="GO" id="GO:0016787">
    <property type="term" value="F:hydrolase activity"/>
    <property type="evidence" value="ECO:0007669"/>
    <property type="project" value="UniProtKB-KW"/>
</dbReference>
<dbReference type="InterPro" id="IPR043502">
    <property type="entry name" value="DNA/RNA_pol_sf"/>
</dbReference>
<feature type="compositionally biased region" description="Low complexity" evidence="3">
    <location>
        <begin position="280"/>
        <end position="298"/>
    </location>
</feature>
<feature type="compositionally biased region" description="Low complexity" evidence="3">
    <location>
        <begin position="240"/>
        <end position="258"/>
    </location>
</feature>
<dbReference type="SUPFAM" id="SSF53098">
    <property type="entry name" value="Ribonuclease H-like"/>
    <property type="match status" value="1"/>
</dbReference>
<dbReference type="Pfam" id="PF14223">
    <property type="entry name" value="Retrotran_gag_2"/>
    <property type="match status" value="1"/>
</dbReference>
<feature type="domain" description="Integrase catalytic" evidence="4">
    <location>
        <begin position="515"/>
        <end position="681"/>
    </location>
</feature>
<dbReference type="GO" id="GO:0003676">
    <property type="term" value="F:nucleic acid binding"/>
    <property type="evidence" value="ECO:0007669"/>
    <property type="project" value="InterPro"/>
</dbReference>
<sequence>MASANSPITIPSNQSPLLLLNNMSNLMSTKLDSSNYMIWKLQITAVLDAYSMLEHLDGSIPKPNQFLTTKTGIQAVNPDFLVWNKKDKALLTLLYSTCSSSVLAMVIGKSSSQEVWNTLEERFTSTARSNVLNLKLELQSIKKTGNETISTYLQRIKTVRDKLSAVGVHSDHEELIQVILKGLPKEYAPFASAIRTRDTILPLEKLSILLRTEEQSMSEATESLSNSALAMFVSHNKPSFNGNHGFNRGRGRNSYSRGRNGGGRNYNQGFSSLNTSTPHYQQQQYQQQQISPPAQQASHTTFQSKNERPTCQICWKMGHYAIDCYHRMNFAYQGKNPTTKLAAMASASNLQYTQNAETWLTDTGATDHITANASNLSHQSPYQGQEQVSVGNGQGLPIQNIDNNCSCYFDAKKFLIQDLPTGRLLYKGLSNNGVYPIQSSLFIPNANKTTCAAHSISSDKWHLWHSRLGHPSAKVLANVFPCFNTSSTSKIVQEHCHHCLAGKMHQLPFPTSNKTVNSPFELIHADLWGPAPVVASNSFRFYLVFVDEFTKFTWVYLLKHKSETFQVFTQFRAMIDTQFSLPIKILRTDCGGEFLSTPFNQFCLSKGILHQLSCPHTPQQNGVAERKHRHLVQCALALLSQSKLPMSYWSYAVSTAAHLINKLPTPNLGNQSPWETLYHVSPDLTHLKTFGFTNRIYTSRHVLFNEKVFPGLKHPTVSSSQFPASPSVDSWLNLLLLQHTCSHNSLVISPTSHESSPIPPGQCPLHTASVPVPITDPTATYSSPLSTAPIPDHTAPYSNPLPTASIPDHTAEFNVPLLSHIPLPTGFTNNPTPIPTSLPTNPIPNLHSDTVPLSDNTHSTNMPLPHTHLPLAVPHPMQTRSKSGIVKPKLTYAALIDYALTEPTSYTVASKHSNWCTAMDEEFQALQKQGTWSLVPLPPSKNVVGCKWVYKLKTHSDGSIARYKARLVAKGFHQQHGIDFTETFSPVIKPPTVRLILSLAVSLNWLLRQLDVKNAFLHGTLKEEVYMTQPQGYIDPIHPQYVCKLQKSIYGLKQAPRAWFESFTTQLLHLGFITSTADSSLFIYKEHKVIAYLLLYVDDIVLTSNTPAFLDTLIHKLSSVFDLKDLGSLHYFLGLQVTRTPSRLYINQAKYAQDLLKKHNMLDCKPASSPSCPNTRLSLHDGDPLPDPHAYRSMVGALHYLTFTRPDISFAVHQVCQYMSTPTTTHLAAAKRVLRYIRGTFNHGIEFTPGPLSLSAYTDADWARDPDDRRSTSGFLVYLGHNAITWSAKKQATVSRSSTESEYRALAIASAGFVLFLKTWAFISPIHLLFGAIISPLWPLPRIRSSMLAPSTSRLISTFSVNESFARISWSNSSLPLTN</sequence>